<sequence>MFKVNVLILFVTALFCALTISQVEGTVKYVHPSRRNANANSNTNTNSNTNSNRNKNRRNANDGISNDTLLSPESSCVEEKTVAAAMAAAEATKTIATALLQDLSETTGDAVAVAVLRILSDKKRRPSRRSIKAAARGAVITAATRRNSNINSNTNINTNFNSIGKKQPQPQQLQQQQLRKPKRMGRPTATGYIYQRPNEALILGPISYGKLKGYVNKLDLGSLNAESDYFGMPMEGTGGFDHQGDIYYDSLEDEDDDEDEDEDADDNDKNDDSSNKEKDEAVDASPEDKHPTRVKNKNININTNFNSRRGVYTPGRLY</sequence>
<feature type="compositionally biased region" description="Basic and acidic residues" evidence="1">
    <location>
        <begin position="270"/>
        <end position="291"/>
    </location>
</feature>
<protein>
    <submittedName>
        <fullName evidence="3">Uncharacterized protein</fullName>
    </submittedName>
</protein>
<feature type="compositionally biased region" description="Acidic residues" evidence="1">
    <location>
        <begin position="250"/>
        <end position="269"/>
    </location>
</feature>
<proteinExistence type="predicted"/>
<keyword evidence="4" id="KW-1185">Reference proteome</keyword>
<organism evidence="3 4">
    <name type="scientific">Aphidius gifuensis</name>
    <name type="common">Parasitoid wasp</name>
    <dbReference type="NCBI Taxonomy" id="684658"/>
    <lineage>
        <taxon>Eukaryota</taxon>
        <taxon>Metazoa</taxon>
        <taxon>Ecdysozoa</taxon>
        <taxon>Arthropoda</taxon>
        <taxon>Hexapoda</taxon>
        <taxon>Insecta</taxon>
        <taxon>Pterygota</taxon>
        <taxon>Neoptera</taxon>
        <taxon>Endopterygota</taxon>
        <taxon>Hymenoptera</taxon>
        <taxon>Apocrita</taxon>
        <taxon>Ichneumonoidea</taxon>
        <taxon>Braconidae</taxon>
        <taxon>Aphidiinae</taxon>
        <taxon>Aphidius</taxon>
    </lineage>
</organism>
<dbReference type="AlphaFoldDB" id="A0A834XUZ3"/>
<reference evidence="3 4" key="1">
    <citation type="submission" date="2020-08" db="EMBL/GenBank/DDBJ databases">
        <title>Aphidius gifuensis genome sequencing and assembly.</title>
        <authorList>
            <person name="Du Z."/>
        </authorList>
    </citation>
    <scope>NUCLEOTIDE SEQUENCE [LARGE SCALE GENOMIC DNA]</scope>
    <source>
        <strain evidence="3">YNYX2018</strain>
        <tissue evidence="3">Adults</tissue>
    </source>
</reference>
<evidence type="ECO:0000313" key="4">
    <source>
        <dbReference type="Proteomes" id="UP000639338"/>
    </source>
</evidence>
<evidence type="ECO:0000313" key="3">
    <source>
        <dbReference type="EMBL" id="KAF7991704.1"/>
    </source>
</evidence>
<comment type="caution">
    <text evidence="3">The sequence shown here is derived from an EMBL/GenBank/DDBJ whole genome shotgun (WGS) entry which is preliminary data.</text>
</comment>
<accession>A0A834XUZ3</accession>
<gene>
    <name evidence="3" type="ORF">HCN44_010505</name>
</gene>
<dbReference type="EMBL" id="JACMRX010000004">
    <property type="protein sequence ID" value="KAF7991704.1"/>
    <property type="molecule type" value="Genomic_DNA"/>
</dbReference>
<name>A0A834XUZ3_APHGI</name>
<feature type="region of interest" description="Disordered" evidence="1">
    <location>
        <begin position="34"/>
        <end position="70"/>
    </location>
</feature>
<dbReference type="Proteomes" id="UP000639338">
    <property type="component" value="Unassembled WGS sequence"/>
</dbReference>
<feature type="region of interest" description="Disordered" evidence="1">
    <location>
        <begin position="236"/>
        <end position="307"/>
    </location>
</feature>
<feature type="signal peptide" evidence="2">
    <location>
        <begin position="1"/>
        <end position="21"/>
    </location>
</feature>
<keyword evidence="2" id="KW-0732">Signal</keyword>
<evidence type="ECO:0000256" key="1">
    <source>
        <dbReference type="SAM" id="MobiDB-lite"/>
    </source>
</evidence>
<feature type="compositionally biased region" description="Low complexity" evidence="1">
    <location>
        <begin position="162"/>
        <end position="178"/>
    </location>
</feature>
<feature type="region of interest" description="Disordered" evidence="1">
    <location>
        <begin position="162"/>
        <end position="191"/>
    </location>
</feature>
<feature type="compositionally biased region" description="Low complexity" evidence="1">
    <location>
        <begin position="35"/>
        <end position="53"/>
    </location>
</feature>
<feature type="chain" id="PRO_5032682489" evidence="2">
    <location>
        <begin position="22"/>
        <end position="318"/>
    </location>
</feature>
<evidence type="ECO:0000256" key="2">
    <source>
        <dbReference type="SAM" id="SignalP"/>
    </source>
</evidence>
<feature type="compositionally biased region" description="Low complexity" evidence="1">
    <location>
        <begin position="297"/>
        <end position="306"/>
    </location>
</feature>